<dbReference type="SUPFAM" id="SSF55729">
    <property type="entry name" value="Acyl-CoA N-acyltransferases (Nat)"/>
    <property type="match status" value="1"/>
</dbReference>
<dbReference type="InterPro" id="IPR016181">
    <property type="entry name" value="Acyl_CoA_acyltransferase"/>
</dbReference>
<dbReference type="PATRIC" id="fig|582475.4.peg.2979"/>
<accession>A0A0K9F541</accession>
<dbReference type="EMBL" id="LFXJ01000010">
    <property type="protein sequence ID" value="KMY29297.1"/>
    <property type="molecule type" value="Genomic_DNA"/>
</dbReference>
<dbReference type="RefSeq" id="WP_049668203.1">
    <property type="nucleotide sequence ID" value="NZ_LFXJ01000010.1"/>
</dbReference>
<dbReference type="Proteomes" id="UP000037326">
    <property type="component" value="Unassembled WGS sequence"/>
</dbReference>
<evidence type="ECO:0000313" key="3">
    <source>
        <dbReference type="Proteomes" id="UP000037326"/>
    </source>
</evidence>
<evidence type="ECO:0000259" key="1">
    <source>
        <dbReference type="Pfam" id="PF00583"/>
    </source>
</evidence>
<comment type="caution">
    <text evidence="2">The sequence shown here is derived from an EMBL/GenBank/DDBJ whole genome shotgun (WGS) entry which is preliminary data.</text>
</comment>
<dbReference type="GeneID" id="96600406"/>
<sequence length="187" mass="21780">MKIEIQLTDKNNGYVIKNLYPLYLYDLSGHYGNLPNVHGIYEDSDDFRTLIDQYEVQNIWWEKPDILFPYSILVDGIPAGFILIASPPHCNKGIDYFLNEFFLVQSLRGRGIAEHAANMIFEQFKGNWELFTNPLEKNIVGQKFWRNTISNYTSGVYSEEYGETFNGYQLIFRFNNSENTAYPNDSV</sequence>
<feature type="domain" description="N-acetyltransferase" evidence="1">
    <location>
        <begin position="50"/>
        <end position="127"/>
    </location>
</feature>
<proteinExistence type="predicted"/>
<organism evidence="2 3">
    <name type="scientific">Lysinibacillus xylanilyticus</name>
    <dbReference type="NCBI Taxonomy" id="582475"/>
    <lineage>
        <taxon>Bacteria</taxon>
        <taxon>Bacillati</taxon>
        <taxon>Bacillota</taxon>
        <taxon>Bacilli</taxon>
        <taxon>Bacillales</taxon>
        <taxon>Bacillaceae</taxon>
        <taxon>Lysinibacillus</taxon>
    </lineage>
</organism>
<dbReference type="OrthoDB" id="1902458at2"/>
<reference evidence="3" key="1">
    <citation type="submission" date="2015-07" db="EMBL/GenBank/DDBJ databases">
        <authorList>
            <consortium name="Consortium for Microbial Forensics and Genomics (microFORGE)"/>
            <person name="Knight B.M."/>
            <person name="Roberts D.P."/>
            <person name="Lin D."/>
            <person name="Hari K."/>
            <person name="Fletcher J."/>
            <person name="Melcher U."/>
            <person name="Blagden T."/>
            <person name="Winegar R.A."/>
        </authorList>
    </citation>
    <scope>NUCLEOTIDE SEQUENCE [LARGE SCALE GENOMIC DNA]</scope>
    <source>
        <strain evidence="3">DSM 23493</strain>
    </source>
</reference>
<dbReference type="InterPro" id="IPR000182">
    <property type="entry name" value="GNAT_dom"/>
</dbReference>
<evidence type="ECO:0000313" key="2">
    <source>
        <dbReference type="EMBL" id="KMY29297.1"/>
    </source>
</evidence>
<dbReference type="Pfam" id="PF00583">
    <property type="entry name" value="Acetyltransf_1"/>
    <property type="match status" value="1"/>
</dbReference>
<dbReference type="AlphaFoldDB" id="A0A0K9F541"/>
<dbReference type="GO" id="GO:0016747">
    <property type="term" value="F:acyltransferase activity, transferring groups other than amino-acyl groups"/>
    <property type="evidence" value="ECO:0007669"/>
    <property type="project" value="InterPro"/>
</dbReference>
<gene>
    <name evidence="2" type="ORF">ACZ11_19540</name>
</gene>
<name>A0A0K9F541_9BACI</name>
<protein>
    <recommendedName>
        <fullName evidence="1">N-acetyltransferase domain-containing protein</fullName>
    </recommendedName>
</protein>